<dbReference type="Gene3D" id="1.10.533.10">
    <property type="entry name" value="Death Domain, Fas"/>
    <property type="match status" value="1"/>
</dbReference>
<dbReference type="EMBL" id="JBJQND010000001">
    <property type="protein sequence ID" value="KAL3889083.1"/>
    <property type="molecule type" value="Genomic_DNA"/>
</dbReference>
<protein>
    <submittedName>
        <fullName evidence="1">Uncharacterized protein</fullName>
    </submittedName>
</protein>
<dbReference type="AlphaFoldDB" id="A0ABD3XUH1"/>
<organism evidence="1 2">
    <name type="scientific">Sinanodonta woodiana</name>
    <name type="common">Chinese pond mussel</name>
    <name type="synonym">Anodonta woodiana</name>
    <dbReference type="NCBI Taxonomy" id="1069815"/>
    <lineage>
        <taxon>Eukaryota</taxon>
        <taxon>Metazoa</taxon>
        <taxon>Spiralia</taxon>
        <taxon>Lophotrochozoa</taxon>
        <taxon>Mollusca</taxon>
        <taxon>Bivalvia</taxon>
        <taxon>Autobranchia</taxon>
        <taxon>Heteroconchia</taxon>
        <taxon>Palaeoheterodonta</taxon>
        <taxon>Unionida</taxon>
        <taxon>Unionoidea</taxon>
        <taxon>Unionidae</taxon>
        <taxon>Unioninae</taxon>
        <taxon>Sinanodonta</taxon>
    </lineage>
</organism>
<proteinExistence type="predicted"/>
<sequence length="64" mass="7727">ERTIKRDKISHLIDQIKQRDKETYEKFKVCLIEAERKDLILMLEEEEKKVAAEMEEKRRGTGYS</sequence>
<name>A0ABD3XUH1_SINWO</name>
<reference evidence="1 2" key="1">
    <citation type="submission" date="2024-11" db="EMBL/GenBank/DDBJ databases">
        <title>Chromosome-level genome assembly of the freshwater bivalve Anodonta woodiana.</title>
        <authorList>
            <person name="Chen X."/>
        </authorList>
    </citation>
    <scope>NUCLEOTIDE SEQUENCE [LARGE SCALE GENOMIC DNA]</scope>
    <source>
        <strain evidence="1">MN2024</strain>
        <tissue evidence="1">Gills</tissue>
    </source>
</reference>
<accession>A0ABD3XUH1</accession>
<evidence type="ECO:0000313" key="2">
    <source>
        <dbReference type="Proteomes" id="UP001634394"/>
    </source>
</evidence>
<dbReference type="InterPro" id="IPR011029">
    <property type="entry name" value="DEATH-like_dom_sf"/>
</dbReference>
<dbReference type="Proteomes" id="UP001634394">
    <property type="component" value="Unassembled WGS sequence"/>
</dbReference>
<evidence type="ECO:0000313" key="1">
    <source>
        <dbReference type="EMBL" id="KAL3889083.1"/>
    </source>
</evidence>
<keyword evidence="2" id="KW-1185">Reference proteome</keyword>
<gene>
    <name evidence="1" type="ORF">ACJMK2_001439</name>
</gene>
<feature type="non-terminal residue" evidence="1">
    <location>
        <position position="1"/>
    </location>
</feature>
<comment type="caution">
    <text evidence="1">The sequence shown here is derived from an EMBL/GenBank/DDBJ whole genome shotgun (WGS) entry which is preliminary data.</text>
</comment>